<dbReference type="InterPro" id="IPR036155">
    <property type="entry name" value="Crypto/Photolyase_N_sf"/>
</dbReference>
<comment type="similarity">
    <text evidence="1 6">Belongs to the DNA photolyase class-1 family.</text>
</comment>
<dbReference type="Pfam" id="PF00875">
    <property type="entry name" value="DNA_photolyase"/>
    <property type="match status" value="1"/>
</dbReference>
<dbReference type="EMBL" id="BSSU01000015">
    <property type="protein sequence ID" value="GLX83383.1"/>
    <property type="molecule type" value="Genomic_DNA"/>
</dbReference>
<dbReference type="Gene3D" id="3.40.50.620">
    <property type="entry name" value="HUPs"/>
    <property type="match status" value="1"/>
</dbReference>
<evidence type="ECO:0000259" key="7">
    <source>
        <dbReference type="PROSITE" id="PS51645"/>
    </source>
</evidence>
<evidence type="ECO:0000256" key="5">
    <source>
        <dbReference type="ARBA" id="ARBA00022991"/>
    </source>
</evidence>
<evidence type="ECO:0000256" key="4">
    <source>
        <dbReference type="ARBA" id="ARBA00022827"/>
    </source>
</evidence>
<keyword evidence="5 6" id="KW-0157">Chromophore</keyword>
<dbReference type="InterPro" id="IPR002081">
    <property type="entry name" value="Cryptochrome/DNA_photolyase_1"/>
</dbReference>
<dbReference type="Gene3D" id="1.25.40.80">
    <property type="match status" value="1"/>
</dbReference>
<keyword evidence="3 6" id="KW-0285">Flavoprotein</keyword>
<protein>
    <recommendedName>
        <fullName evidence="2 6">Cryptochrome DASH</fullName>
    </recommendedName>
</protein>
<name>A0ABQ6H5F3_9GAMM</name>
<comment type="cofactor">
    <cofactor evidence="6">
        <name>(6R)-5,10-methylene-5,6,7,8-tetrahydrofolate</name>
        <dbReference type="ChEBI" id="CHEBI:15636"/>
    </cofactor>
    <text evidence="6">Binds 1 5,10-methenyltetrahydrofolate (MTHF) per subunit.</text>
</comment>
<dbReference type="InterPro" id="IPR005101">
    <property type="entry name" value="Cryptochr/Photolyase_FAD-bd"/>
</dbReference>
<dbReference type="Proteomes" id="UP001157133">
    <property type="component" value="Unassembled WGS sequence"/>
</dbReference>
<evidence type="ECO:0000256" key="3">
    <source>
        <dbReference type="ARBA" id="ARBA00022630"/>
    </source>
</evidence>
<evidence type="ECO:0000256" key="6">
    <source>
        <dbReference type="RuleBase" id="RU367151"/>
    </source>
</evidence>
<dbReference type="Gene3D" id="1.10.579.10">
    <property type="entry name" value="DNA Cyclobutane Dipyrimidine Photolyase, subunit A, domain 3"/>
    <property type="match status" value="1"/>
</dbReference>
<comment type="cofactor">
    <cofactor evidence="6">
        <name>FAD</name>
        <dbReference type="ChEBI" id="CHEBI:57692"/>
    </cofactor>
    <text evidence="6">Binds 1 FAD per subunit.</text>
</comment>
<gene>
    <name evidence="8" type="primary">cry1</name>
    <name evidence="8" type="ORF">theurythT_28360</name>
</gene>
<dbReference type="NCBIfam" id="TIGR02765">
    <property type="entry name" value="crypto_DASH"/>
    <property type="match status" value="1"/>
</dbReference>
<dbReference type="PROSITE" id="PS51645">
    <property type="entry name" value="PHR_CRY_ALPHA_BETA"/>
    <property type="match status" value="1"/>
</dbReference>
<dbReference type="SUPFAM" id="SSF52425">
    <property type="entry name" value="Cryptochrome/photolyase, N-terminal domain"/>
    <property type="match status" value="1"/>
</dbReference>
<dbReference type="Pfam" id="PF03441">
    <property type="entry name" value="FAD_binding_7"/>
    <property type="match status" value="1"/>
</dbReference>
<dbReference type="PANTHER" id="PTHR11455:SF22">
    <property type="entry name" value="CRYPTOCHROME DASH"/>
    <property type="match status" value="1"/>
</dbReference>
<evidence type="ECO:0000256" key="2">
    <source>
        <dbReference type="ARBA" id="ARBA00017881"/>
    </source>
</evidence>
<proteinExistence type="inferred from homology"/>
<dbReference type="InterPro" id="IPR006050">
    <property type="entry name" value="DNA_photolyase_N"/>
</dbReference>
<dbReference type="PRINTS" id="PR00147">
    <property type="entry name" value="DNAPHOTLYASE"/>
</dbReference>
<comment type="function">
    <text evidence="6">May have a photoreceptor function.</text>
</comment>
<evidence type="ECO:0000256" key="1">
    <source>
        <dbReference type="ARBA" id="ARBA00005862"/>
    </source>
</evidence>
<evidence type="ECO:0000313" key="8">
    <source>
        <dbReference type="EMBL" id="GLX83383.1"/>
    </source>
</evidence>
<dbReference type="RefSeq" id="WP_284208819.1">
    <property type="nucleotide sequence ID" value="NZ_BSSU01000015.1"/>
</dbReference>
<dbReference type="PANTHER" id="PTHR11455">
    <property type="entry name" value="CRYPTOCHROME"/>
    <property type="match status" value="1"/>
</dbReference>
<accession>A0ABQ6H5F3</accession>
<sequence length="448" mass="51157">MAALYWFTQDLRISDNKILDGFLASDAPRYACYFVNPNWITTSESAMGKARWLFLKQSLCQLKASLSEYGVPLLIVIGNPTELLPALAKKLKISSLCFSNPVGFNESKQISAIRKALPNIMFKDHWSHTLFDQTLIQDIGGVNKSFSAFKKTLEASAVIEKLDNSAIENTQCLNDKAWLNESDITISYIDSLYETSQPLSIRANNQEIIGGCQSGLKHLKEYFASGAISHYKQTRNDLHGYRRTSLFSPWLANGSLSPRQVWQGIVRYEKEYEQNDSTYWLKFELLWREYFQWSAVEQGVQLFTFKGLSNSAPKTSFYPERYAKWCSGNTPYPLVNALMNQLNRTGFMSNRGRQIVASCFVNELHLDWRFGAKYFEKHLIDYDVASNWGNWQYIAGVGKDPRGGRKFNITKQAELYDKDGEFTSCWGGYENTLPLDSVDIAGWPLETQ</sequence>
<reference evidence="8 9" key="1">
    <citation type="submission" date="2023-03" db="EMBL/GenBank/DDBJ databases">
        <title>Draft genome sequence of Thalassotalea eurytherma JCM 18482T.</title>
        <authorList>
            <person name="Sawabe T."/>
        </authorList>
    </citation>
    <scope>NUCLEOTIDE SEQUENCE [LARGE SCALE GENOMIC DNA]</scope>
    <source>
        <strain evidence="8 9">JCM 18482</strain>
    </source>
</reference>
<keyword evidence="9" id="KW-1185">Reference proteome</keyword>
<comment type="caution">
    <text evidence="8">The sequence shown here is derived from an EMBL/GenBank/DDBJ whole genome shotgun (WGS) entry which is preliminary data.</text>
</comment>
<evidence type="ECO:0000313" key="9">
    <source>
        <dbReference type="Proteomes" id="UP001157133"/>
    </source>
</evidence>
<organism evidence="8 9">
    <name type="scientific">Thalassotalea eurytherma</name>
    <dbReference type="NCBI Taxonomy" id="1144278"/>
    <lineage>
        <taxon>Bacteria</taxon>
        <taxon>Pseudomonadati</taxon>
        <taxon>Pseudomonadota</taxon>
        <taxon>Gammaproteobacteria</taxon>
        <taxon>Alteromonadales</taxon>
        <taxon>Colwelliaceae</taxon>
        <taxon>Thalassotalea</taxon>
    </lineage>
</organism>
<feature type="domain" description="Photolyase/cryptochrome alpha/beta" evidence="7">
    <location>
        <begin position="1"/>
        <end position="130"/>
    </location>
</feature>
<dbReference type="SUPFAM" id="SSF48173">
    <property type="entry name" value="Cryptochrome/photolyase FAD-binding domain"/>
    <property type="match status" value="1"/>
</dbReference>
<keyword evidence="4 6" id="KW-0274">FAD</keyword>
<dbReference type="InterPro" id="IPR014729">
    <property type="entry name" value="Rossmann-like_a/b/a_fold"/>
</dbReference>
<dbReference type="InterPro" id="IPR014133">
    <property type="entry name" value="Cry_DASH"/>
</dbReference>
<dbReference type="InterPro" id="IPR036134">
    <property type="entry name" value="Crypto/Photolyase_FAD-like_sf"/>
</dbReference>